<reference evidence="1" key="1">
    <citation type="journal article" date="2014" name="Front. Microbiol.">
        <title>High frequency of phylogenetically diverse reductive dehalogenase-homologous genes in deep subseafloor sedimentary metagenomes.</title>
        <authorList>
            <person name="Kawai M."/>
            <person name="Futagami T."/>
            <person name="Toyoda A."/>
            <person name="Takaki Y."/>
            <person name="Nishi S."/>
            <person name="Hori S."/>
            <person name="Arai W."/>
            <person name="Tsubouchi T."/>
            <person name="Morono Y."/>
            <person name="Uchiyama I."/>
            <person name="Ito T."/>
            <person name="Fujiyama A."/>
            <person name="Inagaki F."/>
            <person name="Takami H."/>
        </authorList>
    </citation>
    <scope>NUCLEOTIDE SEQUENCE</scope>
    <source>
        <strain evidence="1">Expedition CK06-06</strain>
    </source>
</reference>
<proteinExistence type="predicted"/>
<accession>X1M858</accession>
<comment type="caution">
    <text evidence="1">The sequence shown here is derived from an EMBL/GenBank/DDBJ whole genome shotgun (WGS) entry which is preliminary data.</text>
</comment>
<feature type="non-terminal residue" evidence="1">
    <location>
        <position position="54"/>
    </location>
</feature>
<sequence length="54" mass="6549">MGRSYKYNYILQLPVQQNGQRILKEVGFFRWDEKEERIKLMLNGKVPPVKAKFY</sequence>
<evidence type="ECO:0000313" key="1">
    <source>
        <dbReference type="EMBL" id="GAI02524.1"/>
    </source>
</evidence>
<dbReference type="AlphaFoldDB" id="X1M858"/>
<gene>
    <name evidence="1" type="ORF">S06H3_22725</name>
</gene>
<name>X1M858_9ZZZZ</name>
<dbReference type="EMBL" id="BARV01012203">
    <property type="protein sequence ID" value="GAI02524.1"/>
    <property type="molecule type" value="Genomic_DNA"/>
</dbReference>
<protein>
    <submittedName>
        <fullName evidence="1">Uncharacterized protein</fullName>
    </submittedName>
</protein>
<organism evidence="1">
    <name type="scientific">marine sediment metagenome</name>
    <dbReference type="NCBI Taxonomy" id="412755"/>
    <lineage>
        <taxon>unclassified sequences</taxon>
        <taxon>metagenomes</taxon>
        <taxon>ecological metagenomes</taxon>
    </lineage>
</organism>